<dbReference type="SUPFAM" id="SSF51197">
    <property type="entry name" value="Clavaminate synthase-like"/>
    <property type="match status" value="1"/>
</dbReference>
<dbReference type="GO" id="GO:0051213">
    <property type="term" value="F:dioxygenase activity"/>
    <property type="evidence" value="ECO:0007669"/>
    <property type="project" value="UniProtKB-KW"/>
</dbReference>
<evidence type="ECO:0000256" key="1">
    <source>
        <dbReference type="ARBA" id="ARBA00001954"/>
    </source>
</evidence>
<dbReference type="EMBL" id="JAASQJ010000005">
    <property type="protein sequence ID" value="NIJ55608.1"/>
    <property type="molecule type" value="Genomic_DNA"/>
</dbReference>
<dbReference type="Gene3D" id="2.60.120.620">
    <property type="entry name" value="q2cbj1_9rhob like domain"/>
    <property type="match status" value="1"/>
</dbReference>
<proteinExistence type="predicted"/>
<gene>
    <name evidence="2" type="ORF">FHS68_004797</name>
</gene>
<name>A0ABX0URJ0_9BACT</name>
<evidence type="ECO:0000313" key="2">
    <source>
        <dbReference type="EMBL" id="NIJ55608.1"/>
    </source>
</evidence>
<sequence>MRLRSIARKYYNFIKYNLGNPQLEFDYSTLPWIDHDNADIDAFVSKFPVSADYPYNLKEKLEFWKKNGYVIFQKAVLEEQIDALWNEFDETMDNHEKYDMTALIEGYNNTRDIAIKKVPKEILKGIDTRVNEYHSASVLAKKVITHPYITTFVKAVFDAPVVVYQTLVFRYGSQQDTHQDFPWVTPKIPSHLTASWIALEDISPDSGPLYYFPGSHKIRKFNFGTGILYRHGESVFGPKLFGKYLDWKCKKEGLTKQALCIKKGDVLIWHSALVHGGLQIANPELTRKSLVCHYTTTNAYPAHKWKRDEAPTISYYNDIAVYANPLLREEEDSIVMEKA</sequence>
<comment type="caution">
    <text evidence="2">The sequence shown here is derived from an EMBL/GenBank/DDBJ whole genome shotgun (WGS) entry which is preliminary data.</text>
</comment>
<dbReference type="Pfam" id="PF05721">
    <property type="entry name" value="PhyH"/>
    <property type="match status" value="1"/>
</dbReference>
<evidence type="ECO:0000313" key="3">
    <source>
        <dbReference type="Proteomes" id="UP001179181"/>
    </source>
</evidence>
<dbReference type="Proteomes" id="UP001179181">
    <property type="component" value="Unassembled WGS sequence"/>
</dbReference>
<keyword evidence="2" id="KW-0223">Dioxygenase</keyword>
<keyword evidence="2" id="KW-0560">Oxidoreductase</keyword>
<organism evidence="2 3">
    <name type="scientific">Dyadobacter arcticus</name>
    <dbReference type="NCBI Taxonomy" id="1078754"/>
    <lineage>
        <taxon>Bacteria</taxon>
        <taxon>Pseudomonadati</taxon>
        <taxon>Bacteroidota</taxon>
        <taxon>Cytophagia</taxon>
        <taxon>Cytophagales</taxon>
        <taxon>Spirosomataceae</taxon>
        <taxon>Dyadobacter</taxon>
    </lineage>
</organism>
<dbReference type="PANTHER" id="PTHR20883:SF48">
    <property type="entry name" value="ECTOINE DIOXYGENASE"/>
    <property type="match status" value="1"/>
</dbReference>
<dbReference type="RefSeq" id="WP_167275677.1">
    <property type="nucleotide sequence ID" value="NZ_JAASQJ010000005.1"/>
</dbReference>
<accession>A0ABX0URJ0</accession>
<keyword evidence="3" id="KW-1185">Reference proteome</keyword>
<reference evidence="2 3" key="1">
    <citation type="submission" date="2020-03" db="EMBL/GenBank/DDBJ databases">
        <title>Genomic Encyclopedia of Type Strains, Phase IV (KMG-IV): sequencing the most valuable type-strain genomes for metagenomic binning, comparative biology and taxonomic classification.</title>
        <authorList>
            <person name="Goeker M."/>
        </authorList>
    </citation>
    <scope>NUCLEOTIDE SEQUENCE [LARGE SCALE GENOMIC DNA]</scope>
    <source>
        <strain evidence="2 3">DSM 102865</strain>
    </source>
</reference>
<comment type="cofactor">
    <cofactor evidence="1">
        <name>Fe(2+)</name>
        <dbReference type="ChEBI" id="CHEBI:29033"/>
    </cofactor>
</comment>
<dbReference type="InterPro" id="IPR008775">
    <property type="entry name" value="Phytyl_CoA_dOase-like"/>
</dbReference>
<dbReference type="PANTHER" id="PTHR20883">
    <property type="entry name" value="PHYTANOYL-COA DIOXYGENASE DOMAIN CONTAINING 1"/>
    <property type="match status" value="1"/>
</dbReference>
<protein>
    <submittedName>
        <fullName evidence="2">Ectoine hydroxylase-related dioxygenase (Phytanoyl-CoA dioxygenase family)</fullName>
    </submittedName>
</protein>